<gene>
    <name evidence="1" type="ORF">Lboz_0579</name>
</gene>
<dbReference type="Pfam" id="PF02450">
    <property type="entry name" value="LCAT"/>
    <property type="match status" value="1"/>
</dbReference>
<dbReference type="Gene3D" id="3.40.50.1820">
    <property type="entry name" value="alpha/beta hydrolase"/>
    <property type="match status" value="1"/>
</dbReference>
<keyword evidence="2" id="KW-1185">Reference proteome</keyword>
<dbReference type="Proteomes" id="UP000054695">
    <property type="component" value="Unassembled WGS sequence"/>
</dbReference>
<organism evidence="1 2">
    <name type="scientific">Legionella bozemanae</name>
    <name type="common">Fluoribacter bozemanae</name>
    <dbReference type="NCBI Taxonomy" id="447"/>
    <lineage>
        <taxon>Bacteria</taxon>
        <taxon>Pseudomonadati</taxon>
        <taxon>Pseudomonadota</taxon>
        <taxon>Gammaproteobacteria</taxon>
        <taxon>Legionellales</taxon>
        <taxon>Legionellaceae</taxon>
        <taxon>Legionella</taxon>
    </lineage>
</organism>
<dbReference type="RefSeq" id="WP_058458270.1">
    <property type="nucleotide sequence ID" value="NZ_CAAAIY010000013.1"/>
</dbReference>
<reference evidence="1 2" key="1">
    <citation type="submission" date="2015-11" db="EMBL/GenBank/DDBJ databases">
        <title>Genomic analysis of 38 Legionella species identifies large and diverse effector repertoires.</title>
        <authorList>
            <person name="Burstein D."/>
            <person name="Amaro F."/>
            <person name="Zusman T."/>
            <person name="Lifshitz Z."/>
            <person name="Cohen O."/>
            <person name="Gilbert J.A."/>
            <person name="Pupko T."/>
            <person name="Shuman H.A."/>
            <person name="Segal G."/>
        </authorList>
    </citation>
    <scope>NUCLEOTIDE SEQUENCE [LARGE SCALE GENOMIC DNA]</scope>
    <source>
        <strain evidence="1 2">WIGA</strain>
    </source>
</reference>
<dbReference type="GO" id="GO:0006629">
    <property type="term" value="P:lipid metabolic process"/>
    <property type="evidence" value="ECO:0007669"/>
    <property type="project" value="InterPro"/>
</dbReference>
<proteinExistence type="predicted"/>
<accession>A0A0W0S071</accession>
<evidence type="ECO:0000313" key="2">
    <source>
        <dbReference type="Proteomes" id="UP000054695"/>
    </source>
</evidence>
<dbReference type="InterPro" id="IPR029058">
    <property type="entry name" value="AB_hydrolase_fold"/>
</dbReference>
<dbReference type="STRING" id="447.Lboz_0579"/>
<evidence type="ECO:0000313" key="1">
    <source>
        <dbReference type="EMBL" id="KTC76509.1"/>
    </source>
</evidence>
<dbReference type="GO" id="GO:0008374">
    <property type="term" value="F:O-acyltransferase activity"/>
    <property type="evidence" value="ECO:0007669"/>
    <property type="project" value="InterPro"/>
</dbReference>
<dbReference type="EMBL" id="LNXU01000004">
    <property type="protein sequence ID" value="KTC76509.1"/>
    <property type="molecule type" value="Genomic_DNA"/>
</dbReference>
<dbReference type="AlphaFoldDB" id="A0A0W0S071"/>
<dbReference type="PATRIC" id="fig|447.4.peg.625"/>
<dbReference type="SUPFAM" id="SSF53474">
    <property type="entry name" value="alpha/beta-Hydrolases"/>
    <property type="match status" value="1"/>
</dbReference>
<dbReference type="InterPro" id="IPR003386">
    <property type="entry name" value="LACT/PDAT_acylTrfase"/>
</dbReference>
<comment type="caution">
    <text evidence="1">The sequence shown here is derived from an EMBL/GenBank/DDBJ whole genome shotgun (WGS) entry which is preliminary data.</text>
</comment>
<protein>
    <submittedName>
        <fullName evidence="1">Putative lipase</fullName>
    </submittedName>
</protein>
<sequence>MWERTLNTAKTKQPISTTGMFAHTYYWLMAPSGDQTYRNPFYTNEQNQESETAIYFIHGTADQSSAFQRVAERLIQAGLPNEISSLNLLSFAQRYQGKSIEFFAEQLRDKIKANHHRRVILIAHSRGGLVASYFAEFLARLAGIEVLLIITVGTPFNGSYLAMKPLSWFSDSIKEMEIDSEFLIRLKRKIIENSASTYHFFIATEDAIVPGESGYIKEYVDKYPNSLNILDRHGHLSVMSSHRLVSQTAYLLHKYLNSSLINSEVIVSKLADFTLIEDYLPGQSKSQVSPKGKSGGS</sequence>
<dbReference type="OrthoDB" id="5648135at2"/>
<name>A0A0W0S071_LEGBO</name>